<comment type="caution">
    <text evidence="2">The sequence shown here is derived from an EMBL/GenBank/DDBJ whole genome shotgun (WGS) entry which is preliminary data.</text>
</comment>
<protein>
    <submittedName>
        <fullName evidence="2">Phosphoglycerol transferase MdoB-like AlkP superfamily enzyme</fullName>
    </submittedName>
</protein>
<reference evidence="2 3" key="1">
    <citation type="submission" date="2020-08" db="EMBL/GenBank/DDBJ databases">
        <title>Genomic Encyclopedia of Type Strains, Phase IV (KMG-IV): sequencing the most valuable type-strain genomes for metagenomic binning, comparative biology and taxonomic classification.</title>
        <authorList>
            <person name="Goeker M."/>
        </authorList>
    </citation>
    <scope>NUCLEOTIDE SEQUENCE [LARGE SCALE GENOMIC DNA]</scope>
    <source>
        <strain evidence="2 3">DSM 22368</strain>
    </source>
</reference>
<keyword evidence="3" id="KW-1185">Reference proteome</keyword>
<evidence type="ECO:0000313" key="3">
    <source>
        <dbReference type="Proteomes" id="UP000528457"/>
    </source>
</evidence>
<keyword evidence="2" id="KW-0808">Transferase</keyword>
<keyword evidence="1" id="KW-0472">Membrane</keyword>
<dbReference type="RefSeq" id="WP_166850016.1">
    <property type="nucleotide sequence ID" value="NZ_JAAONY010000001.1"/>
</dbReference>
<sequence length="121" mass="14272">MTLFFRHSLEYICFSLAAVHCLLVPWSFFKGHYVIPTIMLVSMLIFYRLAKAGLSNVVWVKKLLSYGFVVLCCHLFFALFHAKMPRELLQLWFFPVYASLLLLLLFLLFKYIRVNRISLLS</sequence>
<gene>
    <name evidence="2" type="ORF">HNR48_001163</name>
</gene>
<proteinExistence type="predicted"/>
<dbReference type="AlphaFoldDB" id="A0A7X0JT13"/>
<name>A0A7X0JT13_9GAMM</name>
<feature type="transmembrane region" description="Helical" evidence="1">
    <location>
        <begin position="63"/>
        <end position="82"/>
    </location>
</feature>
<feature type="transmembrane region" description="Helical" evidence="1">
    <location>
        <begin position="88"/>
        <end position="109"/>
    </location>
</feature>
<organism evidence="2 3">
    <name type="scientific">Pseudoteredinibacter isoporae</name>
    <dbReference type="NCBI Taxonomy" id="570281"/>
    <lineage>
        <taxon>Bacteria</taxon>
        <taxon>Pseudomonadati</taxon>
        <taxon>Pseudomonadota</taxon>
        <taxon>Gammaproteobacteria</taxon>
        <taxon>Cellvibrionales</taxon>
        <taxon>Cellvibrionaceae</taxon>
        <taxon>Pseudoteredinibacter</taxon>
    </lineage>
</organism>
<accession>A0A7X0JT13</accession>
<evidence type="ECO:0000313" key="2">
    <source>
        <dbReference type="EMBL" id="MBB6520885.1"/>
    </source>
</evidence>
<evidence type="ECO:0000256" key="1">
    <source>
        <dbReference type="SAM" id="Phobius"/>
    </source>
</evidence>
<dbReference type="GO" id="GO:0016740">
    <property type="term" value="F:transferase activity"/>
    <property type="evidence" value="ECO:0007669"/>
    <property type="project" value="UniProtKB-KW"/>
</dbReference>
<keyword evidence="1" id="KW-1133">Transmembrane helix</keyword>
<feature type="transmembrane region" description="Helical" evidence="1">
    <location>
        <begin position="9"/>
        <end position="27"/>
    </location>
</feature>
<feature type="transmembrane region" description="Helical" evidence="1">
    <location>
        <begin position="33"/>
        <end position="51"/>
    </location>
</feature>
<dbReference type="InParanoid" id="A0A7X0JT13"/>
<keyword evidence="1" id="KW-0812">Transmembrane</keyword>
<dbReference type="Proteomes" id="UP000528457">
    <property type="component" value="Unassembled WGS sequence"/>
</dbReference>
<dbReference type="EMBL" id="JACHHT010000001">
    <property type="protein sequence ID" value="MBB6520885.1"/>
    <property type="molecule type" value="Genomic_DNA"/>
</dbReference>